<evidence type="ECO:0000256" key="6">
    <source>
        <dbReference type="ARBA" id="ARBA00022777"/>
    </source>
</evidence>
<sequence>MRTASPRGCARGAAVGVLLVLSVVDLEVASEEGYSVWPPAAVLVTGLAAVLWPPHRRPAWLTPQRRTAVPALLSVLYSVMTYVLDEETPFGPGETVVLLCLLHVAVRHCPPRWAVACGALNAGALLLSPVRYFHTLWTVDAAALDLAAVILIGLTAGAAAYRRSLDYRRNVTIADTRREERLAIAADLHDFVAHHVTGILVQTQMARMMATTAPTPTSTTTSMPPGLDPVLAGIERAATEALASMRRTVGVLREAGPDADRRPVGDLAGIADLTEAFTTPSPTLTVDAPDDLPHEVQAAAFRVVQESLTNVRRHAADATTVTVAVRHDAGRLDVTVTDDGRGGTQLPAEAHGGGFGLVGLTERVTALGGTLDTGPRPASPGWRVRASLPTNGRARRG</sequence>
<keyword evidence="10" id="KW-0472">Membrane</keyword>
<evidence type="ECO:0000256" key="9">
    <source>
        <dbReference type="SAM" id="MobiDB-lite"/>
    </source>
</evidence>
<feature type="transmembrane region" description="Helical" evidence="10">
    <location>
        <begin position="67"/>
        <end position="84"/>
    </location>
</feature>
<dbReference type="RefSeq" id="WP_328735545.1">
    <property type="nucleotide sequence ID" value="NZ_CP108038.1"/>
</dbReference>
<dbReference type="InterPro" id="IPR050482">
    <property type="entry name" value="Sensor_HK_TwoCompSys"/>
</dbReference>
<evidence type="ECO:0000256" key="1">
    <source>
        <dbReference type="ARBA" id="ARBA00000085"/>
    </source>
</evidence>
<keyword evidence="10" id="KW-0812">Transmembrane</keyword>
<feature type="domain" description="Signal transduction histidine kinase subgroup 3 dimerisation and phosphoacceptor" evidence="12">
    <location>
        <begin position="180"/>
        <end position="255"/>
    </location>
</feature>
<evidence type="ECO:0000313" key="13">
    <source>
        <dbReference type="EMBL" id="WUN88168.1"/>
    </source>
</evidence>
<dbReference type="SUPFAM" id="SSF55874">
    <property type="entry name" value="ATPase domain of HSP90 chaperone/DNA topoisomerase II/histidine kinase"/>
    <property type="match status" value="1"/>
</dbReference>
<evidence type="ECO:0000256" key="10">
    <source>
        <dbReference type="SAM" id="Phobius"/>
    </source>
</evidence>
<organism evidence="13 14">
    <name type="scientific">Streptomyces bobili</name>
    <dbReference type="NCBI Taxonomy" id="67280"/>
    <lineage>
        <taxon>Bacteria</taxon>
        <taxon>Bacillati</taxon>
        <taxon>Actinomycetota</taxon>
        <taxon>Actinomycetes</taxon>
        <taxon>Kitasatosporales</taxon>
        <taxon>Streptomycetaceae</taxon>
        <taxon>Streptomyces</taxon>
    </lineage>
</organism>
<feature type="region of interest" description="Disordered" evidence="9">
    <location>
        <begin position="372"/>
        <end position="397"/>
    </location>
</feature>
<gene>
    <name evidence="13" type="ORF">OHT53_19715</name>
</gene>
<keyword evidence="3" id="KW-0597">Phosphoprotein</keyword>
<protein>
    <recommendedName>
        <fullName evidence="2">histidine kinase</fullName>
        <ecNumber evidence="2">2.7.13.3</ecNumber>
    </recommendedName>
</protein>
<keyword evidence="6 13" id="KW-0418">Kinase</keyword>
<evidence type="ECO:0000256" key="3">
    <source>
        <dbReference type="ARBA" id="ARBA00022553"/>
    </source>
</evidence>
<keyword evidence="7" id="KW-0067">ATP-binding</keyword>
<feature type="transmembrane region" description="Helical" evidence="10">
    <location>
        <begin position="142"/>
        <end position="161"/>
    </location>
</feature>
<evidence type="ECO:0000256" key="2">
    <source>
        <dbReference type="ARBA" id="ARBA00012438"/>
    </source>
</evidence>
<evidence type="ECO:0000259" key="12">
    <source>
        <dbReference type="Pfam" id="PF07730"/>
    </source>
</evidence>
<dbReference type="EC" id="2.7.13.3" evidence="2"/>
<keyword evidence="8" id="KW-0902">Two-component regulatory system</keyword>
<dbReference type="InterPro" id="IPR036890">
    <property type="entry name" value="HATPase_C_sf"/>
</dbReference>
<dbReference type="Proteomes" id="UP001432071">
    <property type="component" value="Chromosome"/>
</dbReference>
<evidence type="ECO:0000313" key="14">
    <source>
        <dbReference type="Proteomes" id="UP001432071"/>
    </source>
</evidence>
<evidence type="ECO:0000259" key="11">
    <source>
        <dbReference type="Pfam" id="PF02518"/>
    </source>
</evidence>
<dbReference type="PANTHER" id="PTHR24421:SF10">
    <property type="entry name" value="NITRATE_NITRITE SENSOR PROTEIN NARQ"/>
    <property type="match status" value="1"/>
</dbReference>
<proteinExistence type="predicted"/>
<dbReference type="InterPro" id="IPR011712">
    <property type="entry name" value="Sig_transdc_His_kin_sub3_dim/P"/>
</dbReference>
<dbReference type="GO" id="GO:0016301">
    <property type="term" value="F:kinase activity"/>
    <property type="evidence" value="ECO:0007669"/>
    <property type="project" value="UniProtKB-KW"/>
</dbReference>
<dbReference type="Pfam" id="PF02518">
    <property type="entry name" value="HATPase_c"/>
    <property type="match status" value="1"/>
</dbReference>
<evidence type="ECO:0000256" key="8">
    <source>
        <dbReference type="ARBA" id="ARBA00023012"/>
    </source>
</evidence>
<keyword evidence="4" id="KW-0808">Transferase</keyword>
<reference evidence="13" key="1">
    <citation type="submission" date="2022-10" db="EMBL/GenBank/DDBJ databases">
        <title>The complete genomes of actinobacterial strains from the NBC collection.</title>
        <authorList>
            <person name="Joergensen T.S."/>
            <person name="Alvarez Arevalo M."/>
            <person name="Sterndorff E.B."/>
            <person name="Faurdal D."/>
            <person name="Vuksanovic O."/>
            <person name="Mourched A.-S."/>
            <person name="Charusanti P."/>
            <person name="Shaw S."/>
            <person name="Blin K."/>
            <person name="Weber T."/>
        </authorList>
    </citation>
    <scope>NUCLEOTIDE SEQUENCE</scope>
    <source>
        <strain evidence="13">NBC_00302</strain>
    </source>
</reference>
<evidence type="ECO:0000256" key="5">
    <source>
        <dbReference type="ARBA" id="ARBA00022741"/>
    </source>
</evidence>
<dbReference type="InterPro" id="IPR003594">
    <property type="entry name" value="HATPase_dom"/>
</dbReference>
<dbReference type="Pfam" id="PF07730">
    <property type="entry name" value="HisKA_3"/>
    <property type="match status" value="1"/>
</dbReference>
<feature type="domain" description="Histidine kinase/HSP90-like ATPase" evidence="11">
    <location>
        <begin position="298"/>
        <end position="390"/>
    </location>
</feature>
<dbReference type="PANTHER" id="PTHR24421">
    <property type="entry name" value="NITRATE/NITRITE SENSOR PROTEIN NARX-RELATED"/>
    <property type="match status" value="1"/>
</dbReference>
<dbReference type="Gene3D" id="1.20.5.1930">
    <property type="match status" value="1"/>
</dbReference>
<keyword evidence="14" id="KW-1185">Reference proteome</keyword>
<feature type="transmembrane region" description="Helical" evidence="10">
    <location>
        <begin position="36"/>
        <end position="55"/>
    </location>
</feature>
<dbReference type="Gene3D" id="3.30.565.10">
    <property type="entry name" value="Histidine kinase-like ATPase, C-terminal domain"/>
    <property type="match status" value="1"/>
</dbReference>
<keyword evidence="10" id="KW-1133">Transmembrane helix</keyword>
<name>A0ABZ1QZQ3_9ACTN</name>
<comment type="catalytic activity">
    <reaction evidence="1">
        <text>ATP + protein L-histidine = ADP + protein N-phospho-L-histidine.</text>
        <dbReference type="EC" id="2.7.13.3"/>
    </reaction>
</comment>
<accession>A0ABZ1QZQ3</accession>
<dbReference type="GeneID" id="93763246"/>
<evidence type="ECO:0000256" key="4">
    <source>
        <dbReference type="ARBA" id="ARBA00022679"/>
    </source>
</evidence>
<evidence type="ECO:0000256" key="7">
    <source>
        <dbReference type="ARBA" id="ARBA00022840"/>
    </source>
</evidence>
<dbReference type="CDD" id="cd16917">
    <property type="entry name" value="HATPase_UhpB-NarQ-NarX-like"/>
    <property type="match status" value="1"/>
</dbReference>
<keyword evidence="5" id="KW-0547">Nucleotide-binding</keyword>
<dbReference type="EMBL" id="CP108038">
    <property type="protein sequence ID" value="WUN88168.1"/>
    <property type="molecule type" value="Genomic_DNA"/>
</dbReference>